<dbReference type="OrthoDB" id="5706639at2"/>
<protein>
    <submittedName>
        <fullName evidence="2">Uncharacterized protein</fullName>
    </submittedName>
</protein>
<keyword evidence="3" id="KW-1185">Reference proteome</keyword>
<gene>
    <name evidence="2" type="ORF">SAMN04487965_3284</name>
</gene>
<organism evidence="2 3">
    <name type="scientific">Microbulbifer donghaiensis</name>
    <dbReference type="NCBI Taxonomy" id="494016"/>
    <lineage>
        <taxon>Bacteria</taxon>
        <taxon>Pseudomonadati</taxon>
        <taxon>Pseudomonadota</taxon>
        <taxon>Gammaproteobacteria</taxon>
        <taxon>Cellvibrionales</taxon>
        <taxon>Microbulbiferaceae</taxon>
        <taxon>Microbulbifer</taxon>
    </lineage>
</organism>
<dbReference type="AlphaFoldDB" id="A0A1M5GX21"/>
<sequence length="110" mass="12065">MILVIVGSLIFLLGALQIRFPTLAEALKETDLETWKRLGAPSGYSFVDLGGTISLYSWILSKRFRSSSSRMVIDEGEKALSRALLAKYEMLAGLSIMILGFVVVLVQVIA</sequence>
<keyword evidence="1" id="KW-1133">Transmembrane helix</keyword>
<reference evidence="3" key="1">
    <citation type="submission" date="2016-11" db="EMBL/GenBank/DDBJ databases">
        <authorList>
            <person name="Varghese N."/>
            <person name="Submissions S."/>
        </authorList>
    </citation>
    <scope>NUCLEOTIDE SEQUENCE [LARGE SCALE GENOMIC DNA]</scope>
    <source>
        <strain evidence="3">CGMCC 1.7063</strain>
    </source>
</reference>
<feature type="transmembrane region" description="Helical" evidence="1">
    <location>
        <begin position="90"/>
        <end position="109"/>
    </location>
</feature>
<dbReference type="EMBL" id="FQVA01000006">
    <property type="protein sequence ID" value="SHG08279.1"/>
    <property type="molecule type" value="Genomic_DNA"/>
</dbReference>
<keyword evidence="1" id="KW-0472">Membrane</keyword>
<feature type="transmembrane region" description="Helical" evidence="1">
    <location>
        <begin position="42"/>
        <end position="61"/>
    </location>
</feature>
<evidence type="ECO:0000313" key="3">
    <source>
        <dbReference type="Proteomes" id="UP000184170"/>
    </source>
</evidence>
<evidence type="ECO:0000313" key="2">
    <source>
        <dbReference type="EMBL" id="SHG08279.1"/>
    </source>
</evidence>
<name>A0A1M5GX21_9GAMM</name>
<dbReference type="RefSeq" id="WP_073277172.1">
    <property type="nucleotide sequence ID" value="NZ_FQVA01000006.1"/>
</dbReference>
<evidence type="ECO:0000256" key="1">
    <source>
        <dbReference type="SAM" id="Phobius"/>
    </source>
</evidence>
<keyword evidence="1" id="KW-0812">Transmembrane</keyword>
<dbReference type="Proteomes" id="UP000184170">
    <property type="component" value="Unassembled WGS sequence"/>
</dbReference>
<proteinExistence type="predicted"/>
<accession>A0A1M5GX21</accession>